<name>A0A8S9TU54_PHYIN</name>
<dbReference type="EMBL" id="JAACNO010002552">
    <property type="protein sequence ID" value="KAF4132375.1"/>
    <property type="molecule type" value="Genomic_DNA"/>
</dbReference>
<gene>
    <name evidence="1" type="ORF">GN958_ATG18492</name>
</gene>
<evidence type="ECO:0000313" key="1">
    <source>
        <dbReference type="EMBL" id="KAF4132375.1"/>
    </source>
</evidence>
<reference evidence="1" key="1">
    <citation type="submission" date="2020-03" db="EMBL/GenBank/DDBJ databases">
        <title>Hybrid Assembly of Korean Phytophthora infestans isolates.</title>
        <authorList>
            <person name="Prokchorchik M."/>
            <person name="Lee Y."/>
            <person name="Seo J."/>
            <person name="Cho J.-H."/>
            <person name="Park Y.-E."/>
            <person name="Jang D.-C."/>
            <person name="Im J.-S."/>
            <person name="Choi J.-G."/>
            <person name="Park H.-J."/>
            <person name="Lee G.-B."/>
            <person name="Lee Y.-G."/>
            <person name="Hong S.-Y."/>
            <person name="Cho K."/>
            <person name="Sohn K.H."/>
        </authorList>
    </citation>
    <scope>NUCLEOTIDE SEQUENCE</scope>
    <source>
        <strain evidence="1">KR_2_A2</strain>
    </source>
</reference>
<organism evidence="1 2">
    <name type="scientific">Phytophthora infestans</name>
    <name type="common">Potato late blight agent</name>
    <name type="synonym">Botrytis infestans</name>
    <dbReference type="NCBI Taxonomy" id="4787"/>
    <lineage>
        <taxon>Eukaryota</taxon>
        <taxon>Sar</taxon>
        <taxon>Stramenopiles</taxon>
        <taxon>Oomycota</taxon>
        <taxon>Peronosporomycetes</taxon>
        <taxon>Peronosporales</taxon>
        <taxon>Peronosporaceae</taxon>
        <taxon>Phytophthora</taxon>
    </lineage>
</organism>
<dbReference type="AlphaFoldDB" id="A0A8S9TU54"/>
<evidence type="ECO:0000313" key="2">
    <source>
        <dbReference type="Proteomes" id="UP000704712"/>
    </source>
</evidence>
<dbReference type="Proteomes" id="UP000704712">
    <property type="component" value="Unassembled WGS sequence"/>
</dbReference>
<protein>
    <submittedName>
        <fullName evidence="1">Uncharacterized protein</fullName>
    </submittedName>
</protein>
<comment type="caution">
    <text evidence="1">The sequence shown here is derived from an EMBL/GenBank/DDBJ whole genome shotgun (WGS) entry which is preliminary data.</text>
</comment>
<sequence length="349" mass="39744">MDITTEHTDNTIKWYVSRQVEFKPSTHAIPRENKHHKNDADEAKAPRLAGSAANVNAVVELIRFSFEIILIHGGRHFMTFSTFGNRPQTEGQRDLSAGHPMVMLTDYWLSQNDGAPLRVRVDFAMGHSLLAQGDYRLFIDFPDILTLDMPDEGYQTYTPFVTIMNHVKTNQHGPAPNMVQTCGVGRKGCLLISLPKHDMRDLAGYTPKCGGYWMQRGTFTPSTELQQLVNLVLLQDSVMMRLQFPEYRLRKYSLFSTAYSTWKAGCSGRAGADTLKVLSSKRLFISWEDKLLLMGHLRQQQSYQSTLKHLQKRIWYLLAAQPEQSIIYNDGAVGKSLRRASSEDFCFRS</sequence>
<proteinExistence type="predicted"/>
<accession>A0A8S9TU54</accession>